<reference evidence="2" key="1">
    <citation type="journal article" date="2023" name="Plant J.">
        <title>The genome of the king protea, Protea cynaroides.</title>
        <authorList>
            <person name="Chang J."/>
            <person name="Duong T.A."/>
            <person name="Schoeman C."/>
            <person name="Ma X."/>
            <person name="Roodt D."/>
            <person name="Barker N."/>
            <person name="Li Z."/>
            <person name="Van de Peer Y."/>
            <person name="Mizrachi E."/>
        </authorList>
    </citation>
    <scope>NUCLEOTIDE SEQUENCE</scope>
    <source>
        <tissue evidence="2">Young leaves</tissue>
    </source>
</reference>
<dbReference type="GO" id="GO:0008374">
    <property type="term" value="F:O-acyltransferase activity"/>
    <property type="evidence" value="ECO:0007669"/>
    <property type="project" value="InterPro"/>
</dbReference>
<dbReference type="PANTHER" id="PTHR31595:SF46">
    <property type="entry name" value="ACYL-COA--STEROL O-ACYLTRANSFERASE 1"/>
    <property type="match status" value="1"/>
</dbReference>
<dbReference type="AlphaFoldDB" id="A0A9Q0QUW8"/>
<sequence length="137" mass="15452">MGIYPKAVFVSLCYSYIIGKRIPKGAPFALVIHAYDYKHYYIHPKLMYILYCLNVYLLFELLLAMVAYFTKALVGLELEAQFNEPHLWNISGASILRSTVYEPTQHIVVGTLFGEEMGGLVLSSDRVGYHLSIGPDA</sequence>
<name>A0A9Q0QUW8_9MAGN</name>
<keyword evidence="3" id="KW-1185">Reference proteome</keyword>
<evidence type="ECO:0000313" key="3">
    <source>
        <dbReference type="Proteomes" id="UP001141806"/>
    </source>
</evidence>
<feature type="transmembrane region" description="Helical" evidence="1">
    <location>
        <begin position="48"/>
        <end position="69"/>
    </location>
</feature>
<keyword evidence="1" id="KW-0812">Transmembrane</keyword>
<dbReference type="EMBL" id="JAMYWD010000004">
    <property type="protein sequence ID" value="KAJ4972985.1"/>
    <property type="molecule type" value="Genomic_DNA"/>
</dbReference>
<dbReference type="PANTHER" id="PTHR31595">
    <property type="entry name" value="LONG-CHAIN-ALCOHOL O-FATTY-ACYLTRANSFERASE 3-RELATED"/>
    <property type="match status" value="1"/>
</dbReference>
<protein>
    <submittedName>
        <fullName evidence="2">Uncharacterized protein</fullName>
    </submittedName>
</protein>
<dbReference type="GO" id="GO:0006629">
    <property type="term" value="P:lipid metabolic process"/>
    <property type="evidence" value="ECO:0007669"/>
    <property type="project" value="InterPro"/>
</dbReference>
<organism evidence="2 3">
    <name type="scientific">Protea cynaroides</name>
    <dbReference type="NCBI Taxonomy" id="273540"/>
    <lineage>
        <taxon>Eukaryota</taxon>
        <taxon>Viridiplantae</taxon>
        <taxon>Streptophyta</taxon>
        <taxon>Embryophyta</taxon>
        <taxon>Tracheophyta</taxon>
        <taxon>Spermatophyta</taxon>
        <taxon>Magnoliopsida</taxon>
        <taxon>Proteales</taxon>
        <taxon>Proteaceae</taxon>
        <taxon>Protea</taxon>
    </lineage>
</organism>
<dbReference type="InterPro" id="IPR044851">
    <property type="entry name" value="Wax_synthase"/>
</dbReference>
<evidence type="ECO:0000256" key="1">
    <source>
        <dbReference type="SAM" id="Phobius"/>
    </source>
</evidence>
<evidence type="ECO:0000313" key="2">
    <source>
        <dbReference type="EMBL" id="KAJ4972985.1"/>
    </source>
</evidence>
<accession>A0A9Q0QUW8</accession>
<comment type="caution">
    <text evidence="2">The sequence shown here is derived from an EMBL/GenBank/DDBJ whole genome shotgun (WGS) entry which is preliminary data.</text>
</comment>
<gene>
    <name evidence="2" type="ORF">NE237_006159</name>
</gene>
<dbReference type="OrthoDB" id="1077582at2759"/>
<keyword evidence="1" id="KW-0472">Membrane</keyword>
<keyword evidence="1" id="KW-1133">Transmembrane helix</keyword>
<dbReference type="Proteomes" id="UP001141806">
    <property type="component" value="Unassembled WGS sequence"/>
</dbReference>
<proteinExistence type="predicted"/>